<dbReference type="PANTHER" id="PTHR24102">
    <property type="entry name" value="PHD FINGER PROTEIN"/>
    <property type="match status" value="1"/>
</dbReference>
<gene>
    <name evidence="1" type="ORF">KIL84_007438</name>
</gene>
<reference evidence="1" key="1">
    <citation type="submission" date="2021-09" db="EMBL/GenBank/DDBJ databases">
        <title>The genome of Mauremys mutica provides insights into the evolution of semi-aquatic lifestyle.</title>
        <authorList>
            <person name="Gong S."/>
            <person name="Gao Y."/>
        </authorList>
    </citation>
    <scope>NUCLEOTIDE SEQUENCE</scope>
    <source>
        <strain evidence="1">MM-2020</strain>
        <tissue evidence="1">Muscle</tissue>
    </source>
</reference>
<dbReference type="PANTHER" id="PTHR24102:SF28">
    <property type="entry name" value="PHD-TYPE DOMAIN-CONTAINING PROTEIN"/>
    <property type="match status" value="1"/>
</dbReference>
<keyword evidence="2" id="KW-1185">Reference proteome</keyword>
<name>A0A9D3X332_9SAUR</name>
<dbReference type="Proteomes" id="UP000827986">
    <property type="component" value="Unassembled WGS sequence"/>
</dbReference>
<dbReference type="EMBL" id="JAHDVG010000483">
    <property type="protein sequence ID" value="KAH1171820.1"/>
    <property type="molecule type" value="Genomic_DNA"/>
</dbReference>
<proteinExistence type="predicted"/>
<comment type="caution">
    <text evidence="1">The sequence shown here is derived from an EMBL/GenBank/DDBJ whole genome shotgun (WGS) entry which is preliminary data.</text>
</comment>
<accession>A0A9D3X332</accession>
<dbReference type="AlphaFoldDB" id="A0A9D3X332"/>
<evidence type="ECO:0000313" key="1">
    <source>
        <dbReference type="EMBL" id="KAH1171820.1"/>
    </source>
</evidence>
<sequence length="276" mass="31291">MELQTLQEALKVEIQVHQKLVAQMKQDPQNADLKKQLHELQAKITALSEKQCPDVEGIERIPLHKPKEKQSLFVDKAENSQYQDLLRCMAADLKLPVEDVQDSQNQFLDTFSLLALLSLSTKPSCNQVKWTGIHQLPTPKRADCRYFMPSKAKKLDLLGLKVCSSAGIQFLTANYQTILPKASRPFSEVVCSSTSHHPVPSVYMEEEPELEPQVPIVPTRACSSSLDDIVNPSSPSPLNEYYQNQELLQRVANDLQIPLEKIKDLQRWLLDILQPQ</sequence>
<protein>
    <submittedName>
        <fullName evidence="1">Uncharacterized protein</fullName>
    </submittedName>
</protein>
<organism evidence="1 2">
    <name type="scientific">Mauremys mutica</name>
    <name type="common">yellowpond turtle</name>
    <dbReference type="NCBI Taxonomy" id="74926"/>
    <lineage>
        <taxon>Eukaryota</taxon>
        <taxon>Metazoa</taxon>
        <taxon>Chordata</taxon>
        <taxon>Craniata</taxon>
        <taxon>Vertebrata</taxon>
        <taxon>Euteleostomi</taxon>
        <taxon>Archelosauria</taxon>
        <taxon>Testudinata</taxon>
        <taxon>Testudines</taxon>
        <taxon>Cryptodira</taxon>
        <taxon>Durocryptodira</taxon>
        <taxon>Testudinoidea</taxon>
        <taxon>Geoemydidae</taxon>
        <taxon>Geoemydinae</taxon>
        <taxon>Mauremys</taxon>
    </lineage>
</organism>
<evidence type="ECO:0000313" key="2">
    <source>
        <dbReference type="Proteomes" id="UP000827986"/>
    </source>
</evidence>